<evidence type="ECO:0000256" key="3">
    <source>
        <dbReference type="SAM" id="MobiDB-lite"/>
    </source>
</evidence>
<reference evidence="5" key="1">
    <citation type="journal article" date="2020" name="Stud. Mycol.">
        <title>101 Dothideomycetes genomes: a test case for predicting lifestyles and emergence of pathogens.</title>
        <authorList>
            <person name="Haridas S."/>
            <person name="Albert R."/>
            <person name="Binder M."/>
            <person name="Bloem J."/>
            <person name="Labutti K."/>
            <person name="Salamov A."/>
            <person name="Andreopoulos B."/>
            <person name="Baker S."/>
            <person name="Barry K."/>
            <person name="Bills G."/>
            <person name="Bluhm B."/>
            <person name="Cannon C."/>
            <person name="Castanera R."/>
            <person name="Culley D."/>
            <person name="Daum C."/>
            <person name="Ezra D."/>
            <person name="Gonzalez J."/>
            <person name="Henrissat B."/>
            <person name="Kuo A."/>
            <person name="Liang C."/>
            <person name="Lipzen A."/>
            <person name="Lutzoni F."/>
            <person name="Magnuson J."/>
            <person name="Mondo S."/>
            <person name="Nolan M."/>
            <person name="Ohm R."/>
            <person name="Pangilinan J."/>
            <person name="Park H.-J."/>
            <person name="Ramirez L."/>
            <person name="Alfaro M."/>
            <person name="Sun H."/>
            <person name="Tritt A."/>
            <person name="Yoshinaga Y."/>
            <person name="Zwiers L.-H."/>
            <person name="Turgeon B."/>
            <person name="Goodwin S."/>
            <person name="Spatafora J."/>
            <person name="Crous P."/>
            <person name="Grigoriev I."/>
        </authorList>
    </citation>
    <scope>NUCLEOTIDE SEQUENCE</scope>
    <source>
        <strain evidence="5">CBS 121410</strain>
    </source>
</reference>
<dbReference type="Pfam" id="PF00730">
    <property type="entry name" value="HhH-GPD"/>
    <property type="match status" value="1"/>
</dbReference>
<dbReference type="PANTHER" id="PTHR15074">
    <property type="entry name" value="METHYL-CPG-BINDING PROTEIN"/>
    <property type="match status" value="1"/>
</dbReference>
<dbReference type="SUPFAM" id="SSF48150">
    <property type="entry name" value="DNA-glycosylase"/>
    <property type="match status" value="1"/>
</dbReference>
<feature type="region of interest" description="Disordered" evidence="3">
    <location>
        <begin position="1"/>
        <end position="43"/>
    </location>
</feature>
<dbReference type="InterPro" id="IPR003265">
    <property type="entry name" value="HhH-GPD_domain"/>
</dbReference>
<gene>
    <name evidence="5" type="ORF">K490DRAFT_40355</name>
</gene>
<comment type="subcellular location">
    <subcellularLocation>
        <location evidence="1">Nucleus</location>
    </subcellularLocation>
</comment>
<dbReference type="AlphaFoldDB" id="A0A9P4HWE9"/>
<evidence type="ECO:0000256" key="2">
    <source>
        <dbReference type="ARBA" id="ARBA00023242"/>
    </source>
</evidence>
<proteinExistence type="predicted"/>
<dbReference type="InterPro" id="IPR045138">
    <property type="entry name" value="MeCP2/MBD4"/>
</dbReference>
<dbReference type="Gene3D" id="1.10.340.30">
    <property type="entry name" value="Hypothetical protein, domain 2"/>
    <property type="match status" value="1"/>
</dbReference>
<dbReference type="PANTHER" id="PTHR15074:SF0">
    <property type="entry name" value="METHYL-CPG-BINDING DOMAIN PROTEIN 4-LIKE PROTEIN"/>
    <property type="match status" value="1"/>
</dbReference>
<accession>A0A9P4HWE9</accession>
<feature type="domain" description="HhH-GPD" evidence="4">
    <location>
        <begin position="90"/>
        <end position="178"/>
    </location>
</feature>
<dbReference type="OrthoDB" id="10265068at2759"/>
<sequence length="273" mass="30359">MVTTRSQNTTSVSASPKPNASIISSVKRRRHHSSNNQPGAVKKTVAHNKIATIPIPSQAYDPAHLPLNLQPASFGLIQEQVCSSLYALLIQAILWNQTRGVQARPILFSLLRLCPTPADLASASHSTLAALLQPIGLHNIRATRLIAFARTWVAARPCKENRYRRLHYPRKGDGSDVGPNEVLDADDARAGWEVAHLPGMGPYALDSFRIFGRDELRGLAGVDGVEEEWRRVVPQDKDLRAYLKWKWRNEGWEWDPQIGSRVRARVSADVDTA</sequence>
<evidence type="ECO:0000313" key="6">
    <source>
        <dbReference type="Proteomes" id="UP000799776"/>
    </source>
</evidence>
<organism evidence="5 6">
    <name type="scientific">Saccharata proteae CBS 121410</name>
    <dbReference type="NCBI Taxonomy" id="1314787"/>
    <lineage>
        <taxon>Eukaryota</taxon>
        <taxon>Fungi</taxon>
        <taxon>Dikarya</taxon>
        <taxon>Ascomycota</taxon>
        <taxon>Pezizomycotina</taxon>
        <taxon>Dothideomycetes</taxon>
        <taxon>Dothideomycetes incertae sedis</taxon>
        <taxon>Botryosphaeriales</taxon>
        <taxon>Saccharataceae</taxon>
        <taxon>Saccharata</taxon>
    </lineage>
</organism>
<keyword evidence="2" id="KW-0539">Nucleus</keyword>
<dbReference type="InterPro" id="IPR011257">
    <property type="entry name" value="DNA_glycosylase"/>
</dbReference>
<dbReference type="GO" id="GO:0005634">
    <property type="term" value="C:nucleus"/>
    <property type="evidence" value="ECO:0007669"/>
    <property type="project" value="UniProtKB-SubCell"/>
</dbReference>
<protein>
    <submittedName>
        <fullName evidence="5">DNA glycosylase</fullName>
    </submittedName>
</protein>
<dbReference type="EMBL" id="ML978717">
    <property type="protein sequence ID" value="KAF2088072.1"/>
    <property type="molecule type" value="Genomic_DNA"/>
</dbReference>
<name>A0A9P4HWE9_9PEZI</name>
<dbReference type="GO" id="GO:0006285">
    <property type="term" value="P:base-excision repair, AP site formation"/>
    <property type="evidence" value="ECO:0007669"/>
    <property type="project" value="UniProtKB-ARBA"/>
</dbReference>
<feature type="compositionally biased region" description="Polar residues" evidence="3">
    <location>
        <begin position="1"/>
        <end position="24"/>
    </location>
</feature>
<dbReference type="GO" id="GO:0003677">
    <property type="term" value="F:DNA binding"/>
    <property type="evidence" value="ECO:0007669"/>
    <property type="project" value="InterPro"/>
</dbReference>
<evidence type="ECO:0000256" key="1">
    <source>
        <dbReference type="ARBA" id="ARBA00004123"/>
    </source>
</evidence>
<keyword evidence="6" id="KW-1185">Reference proteome</keyword>
<comment type="caution">
    <text evidence="5">The sequence shown here is derived from an EMBL/GenBank/DDBJ whole genome shotgun (WGS) entry which is preliminary data.</text>
</comment>
<dbReference type="Proteomes" id="UP000799776">
    <property type="component" value="Unassembled WGS sequence"/>
</dbReference>
<dbReference type="GO" id="GO:0003824">
    <property type="term" value="F:catalytic activity"/>
    <property type="evidence" value="ECO:0007669"/>
    <property type="project" value="InterPro"/>
</dbReference>
<evidence type="ECO:0000259" key="4">
    <source>
        <dbReference type="Pfam" id="PF00730"/>
    </source>
</evidence>
<evidence type="ECO:0000313" key="5">
    <source>
        <dbReference type="EMBL" id="KAF2088072.1"/>
    </source>
</evidence>